<keyword evidence="12" id="KW-0449">Lipoprotein</keyword>
<evidence type="ECO:0000256" key="3">
    <source>
        <dbReference type="ARBA" id="ARBA00022670"/>
    </source>
</evidence>
<feature type="transmembrane region" description="Helical" evidence="9">
    <location>
        <begin position="69"/>
        <end position="88"/>
    </location>
</feature>
<dbReference type="PANTHER" id="PTHR33695:SF1">
    <property type="entry name" value="LIPOPROTEIN SIGNAL PEPTIDASE"/>
    <property type="match status" value="1"/>
</dbReference>
<dbReference type="PROSITE" id="PS00855">
    <property type="entry name" value="SPASE_II"/>
    <property type="match status" value="1"/>
</dbReference>
<keyword evidence="7 9" id="KW-1133">Transmembrane helix</keyword>
<evidence type="ECO:0000256" key="11">
    <source>
        <dbReference type="RuleBase" id="RU004181"/>
    </source>
</evidence>
<dbReference type="RefSeq" id="WP_323732902.1">
    <property type="nucleotide sequence ID" value="NZ_CP110820.1"/>
</dbReference>
<name>A0ABZ0UIG6_9RICK</name>
<comment type="catalytic activity">
    <reaction evidence="9 10">
        <text>Release of signal peptides from bacterial membrane prolipoproteins. Hydrolyzes -Xaa-Yaa-Zaa-|-(S,diacylglyceryl)Cys-, in which Xaa is hydrophobic (preferably Leu), and Yaa (Ala or Ser) and Zaa (Gly or Ala) have small, neutral side chains.</text>
        <dbReference type="EC" id="3.4.23.36"/>
    </reaction>
</comment>
<accession>A0ABZ0UIG6</accession>
<comment type="function">
    <text evidence="9 10">This protein specifically catalyzes the removal of signal peptides from prolipoproteins.</text>
</comment>
<proteinExistence type="inferred from homology"/>
<evidence type="ECO:0000256" key="10">
    <source>
        <dbReference type="RuleBase" id="RU000594"/>
    </source>
</evidence>
<dbReference type="Proteomes" id="UP001327219">
    <property type="component" value="Chromosome"/>
</dbReference>
<comment type="subcellular location">
    <subcellularLocation>
        <location evidence="9">Cell membrane</location>
        <topology evidence="9">Multi-pass membrane protein</topology>
    </subcellularLocation>
</comment>
<reference evidence="12 13" key="1">
    <citation type="submission" date="2022-11" db="EMBL/GenBank/DDBJ databases">
        <title>Host association and intracellularity evolved multiple times independently in the Rickettsiales.</title>
        <authorList>
            <person name="Castelli M."/>
            <person name="Nardi T."/>
            <person name="Gammuto L."/>
            <person name="Bellinzona G."/>
            <person name="Sabaneyeva E."/>
            <person name="Potekhin A."/>
            <person name="Serra V."/>
            <person name="Petroni G."/>
            <person name="Sassera D."/>
        </authorList>
    </citation>
    <scope>NUCLEOTIDE SEQUENCE [LARGE SCALE GENOMIC DNA]</scope>
    <source>
        <strain evidence="12 13">NDG2</strain>
    </source>
</reference>
<keyword evidence="13" id="KW-1185">Reference proteome</keyword>
<feature type="active site" evidence="9">
    <location>
        <position position="115"/>
    </location>
</feature>
<evidence type="ECO:0000256" key="2">
    <source>
        <dbReference type="ARBA" id="ARBA00022475"/>
    </source>
</evidence>
<dbReference type="EMBL" id="CP110820">
    <property type="protein sequence ID" value="WPX95905.1"/>
    <property type="molecule type" value="Genomic_DNA"/>
</dbReference>
<dbReference type="EC" id="3.4.23.36" evidence="9"/>
<feature type="transmembrane region" description="Helical" evidence="9">
    <location>
        <begin position="132"/>
        <end position="152"/>
    </location>
</feature>
<keyword evidence="6 9" id="KW-0378">Hydrolase</keyword>
<keyword evidence="3 9" id="KW-0645">Protease</keyword>
<protein>
    <recommendedName>
        <fullName evidence="9">Lipoprotein signal peptidase</fullName>
        <ecNumber evidence="9">3.4.23.36</ecNumber>
    </recommendedName>
    <alternativeName>
        <fullName evidence="9">Prolipoprotein signal peptidase</fullName>
    </alternativeName>
    <alternativeName>
        <fullName evidence="9">Signal peptidase II</fullName>
        <shortName evidence="9">SPase II</shortName>
    </alternativeName>
</protein>
<comment type="pathway">
    <text evidence="9">Protein modification; lipoprotein biosynthesis (signal peptide cleavage).</text>
</comment>
<dbReference type="InterPro" id="IPR001872">
    <property type="entry name" value="Peptidase_A8"/>
</dbReference>
<dbReference type="PRINTS" id="PR00781">
    <property type="entry name" value="LIPOSIGPTASE"/>
</dbReference>
<feature type="active site" evidence="9">
    <location>
        <position position="133"/>
    </location>
</feature>
<keyword evidence="4 9" id="KW-0812">Transmembrane</keyword>
<dbReference type="HAMAP" id="MF_00161">
    <property type="entry name" value="LspA"/>
    <property type="match status" value="1"/>
</dbReference>
<comment type="similarity">
    <text evidence="1 9 11">Belongs to the peptidase A8 family.</text>
</comment>
<evidence type="ECO:0000256" key="7">
    <source>
        <dbReference type="ARBA" id="ARBA00022989"/>
    </source>
</evidence>
<evidence type="ECO:0000313" key="12">
    <source>
        <dbReference type="EMBL" id="WPX95905.1"/>
    </source>
</evidence>
<evidence type="ECO:0000313" key="13">
    <source>
        <dbReference type="Proteomes" id="UP001327219"/>
    </source>
</evidence>
<evidence type="ECO:0000256" key="9">
    <source>
        <dbReference type="HAMAP-Rule" id="MF_00161"/>
    </source>
</evidence>
<gene>
    <name evidence="9" type="primary">lspA</name>
    <name evidence="12" type="ORF">Bandiella_00003</name>
</gene>
<sequence length="160" mass="17986">MRTHLKNYTIVGLTCFIACFIDQYSKQSVLQMIVSNGALEVTSFLNFIIVWNKGVSFGLFSGYNWSPNIFIIIAIVIIVFVLWLLKAYNPVIQGLIIGGALGNMIDRALFGAVFDFIDIHAFGWHYPTFNIADSFIVCSAIAIILQEVLPLLHVKKRNKI</sequence>
<evidence type="ECO:0000256" key="8">
    <source>
        <dbReference type="ARBA" id="ARBA00023136"/>
    </source>
</evidence>
<dbReference type="NCBIfam" id="TIGR00077">
    <property type="entry name" value="lspA"/>
    <property type="match status" value="1"/>
</dbReference>
<dbReference type="PANTHER" id="PTHR33695">
    <property type="entry name" value="LIPOPROTEIN SIGNAL PEPTIDASE"/>
    <property type="match status" value="1"/>
</dbReference>
<dbReference type="Pfam" id="PF01252">
    <property type="entry name" value="Peptidase_A8"/>
    <property type="match status" value="1"/>
</dbReference>
<keyword evidence="8 9" id="KW-0472">Membrane</keyword>
<evidence type="ECO:0000256" key="6">
    <source>
        <dbReference type="ARBA" id="ARBA00022801"/>
    </source>
</evidence>
<keyword evidence="2 9" id="KW-1003">Cell membrane</keyword>
<comment type="caution">
    <text evidence="9">Lacks conserved residue(s) required for the propagation of feature annotation.</text>
</comment>
<evidence type="ECO:0000256" key="4">
    <source>
        <dbReference type="ARBA" id="ARBA00022692"/>
    </source>
</evidence>
<evidence type="ECO:0000256" key="5">
    <source>
        <dbReference type="ARBA" id="ARBA00022750"/>
    </source>
</evidence>
<organism evidence="12 13">
    <name type="scientific">Candidatus Bandiella euplotis</name>
    <dbReference type="NCBI Taxonomy" id="1664265"/>
    <lineage>
        <taxon>Bacteria</taxon>
        <taxon>Pseudomonadati</taxon>
        <taxon>Pseudomonadota</taxon>
        <taxon>Alphaproteobacteria</taxon>
        <taxon>Rickettsiales</taxon>
        <taxon>Candidatus Midichloriaceae</taxon>
        <taxon>Candidatus Bandiella</taxon>
    </lineage>
</organism>
<evidence type="ECO:0000256" key="1">
    <source>
        <dbReference type="ARBA" id="ARBA00006139"/>
    </source>
</evidence>
<keyword evidence="5 9" id="KW-0064">Aspartyl protease</keyword>